<dbReference type="PANTHER" id="PTHR35602">
    <property type="entry name" value="ESTERASE YQIA-RELATED"/>
    <property type="match status" value="1"/>
</dbReference>
<dbReference type="Pfam" id="PF05728">
    <property type="entry name" value="UPF0227"/>
    <property type="match status" value="1"/>
</dbReference>
<gene>
    <name evidence="1" type="ORF">GCM10010919_06340</name>
</gene>
<dbReference type="PANTHER" id="PTHR35602:SF3">
    <property type="entry name" value="ESTERASE YQIA"/>
    <property type="match status" value="1"/>
</dbReference>
<keyword evidence="2" id="KW-1185">Reference proteome</keyword>
<sequence>MQEIVYLHGFASSSRSEKAVLTEQYFQAIPKVRFRALDLPYTPNEAMATLEIMLAEPPLAIIGSSLGGFLATVFAERLGCRACLINPAVAPHKVLKNYLGSYDHPVLQQRYQVSAEHMPLLKALMPESLQNASQYFVLLQTGDEVLDYRDAVQYYQGANVQLVTGGDHSFVGYQHYLPQIAQFCLQA</sequence>
<protein>
    <submittedName>
        <fullName evidence="1">Esterase</fullName>
    </submittedName>
</protein>
<dbReference type="InterPro" id="IPR029058">
    <property type="entry name" value="AB_hydrolase_fold"/>
</dbReference>
<organism evidence="1 2">
    <name type="scientific">Alishewanella longhuensis</name>
    <dbReference type="NCBI Taxonomy" id="1091037"/>
    <lineage>
        <taxon>Bacteria</taxon>
        <taxon>Pseudomonadati</taxon>
        <taxon>Pseudomonadota</taxon>
        <taxon>Gammaproteobacteria</taxon>
        <taxon>Alteromonadales</taxon>
        <taxon>Alteromonadaceae</taxon>
        <taxon>Alishewanella</taxon>
    </lineage>
</organism>
<dbReference type="Gene3D" id="3.40.50.1820">
    <property type="entry name" value="alpha/beta hydrolase"/>
    <property type="match status" value="1"/>
</dbReference>
<proteinExistence type="predicted"/>
<dbReference type="InterPro" id="IPR008886">
    <property type="entry name" value="UPF0227/Esterase_YqiA"/>
</dbReference>
<dbReference type="RefSeq" id="WP_189430078.1">
    <property type="nucleotide sequence ID" value="NZ_BNAO01000001.1"/>
</dbReference>
<reference evidence="2" key="1">
    <citation type="journal article" date="2019" name="Int. J. Syst. Evol. Microbiol.">
        <title>The Global Catalogue of Microorganisms (GCM) 10K type strain sequencing project: providing services to taxonomists for standard genome sequencing and annotation.</title>
        <authorList>
            <consortium name="The Broad Institute Genomics Platform"/>
            <consortium name="The Broad Institute Genome Sequencing Center for Infectious Disease"/>
            <person name="Wu L."/>
            <person name="Ma J."/>
        </authorList>
    </citation>
    <scope>NUCLEOTIDE SEQUENCE [LARGE SCALE GENOMIC DNA]</scope>
    <source>
        <strain evidence="2">CGMCC 1.7003</strain>
    </source>
</reference>
<evidence type="ECO:0000313" key="2">
    <source>
        <dbReference type="Proteomes" id="UP000659697"/>
    </source>
</evidence>
<name>A0ABQ3KWR3_9ALTE</name>
<dbReference type="SUPFAM" id="SSF53474">
    <property type="entry name" value="alpha/beta-Hydrolases"/>
    <property type="match status" value="1"/>
</dbReference>
<dbReference type="EMBL" id="BNAO01000001">
    <property type="protein sequence ID" value="GHG61654.1"/>
    <property type="molecule type" value="Genomic_DNA"/>
</dbReference>
<accession>A0ABQ3KWR3</accession>
<dbReference type="Proteomes" id="UP000659697">
    <property type="component" value="Unassembled WGS sequence"/>
</dbReference>
<evidence type="ECO:0000313" key="1">
    <source>
        <dbReference type="EMBL" id="GHG61654.1"/>
    </source>
</evidence>
<comment type="caution">
    <text evidence="1">The sequence shown here is derived from an EMBL/GenBank/DDBJ whole genome shotgun (WGS) entry which is preliminary data.</text>
</comment>